<dbReference type="InterPro" id="IPR000235">
    <property type="entry name" value="Ribosomal_uS7"/>
</dbReference>
<dbReference type="GO" id="GO:0006412">
    <property type="term" value="P:translation"/>
    <property type="evidence" value="ECO:0007669"/>
    <property type="project" value="InterPro"/>
</dbReference>
<keyword evidence="6" id="KW-1185">Reference proteome</keyword>
<dbReference type="Pfam" id="PF17834">
    <property type="entry name" value="GHD"/>
    <property type="match status" value="1"/>
</dbReference>
<dbReference type="Proteomes" id="UP001206925">
    <property type="component" value="Unassembled WGS sequence"/>
</dbReference>
<evidence type="ECO:0000259" key="4">
    <source>
        <dbReference type="Pfam" id="PF17834"/>
    </source>
</evidence>
<proteinExistence type="inferred from homology"/>
<evidence type="ECO:0000256" key="3">
    <source>
        <dbReference type="ARBA" id="ARBA00023274"/>
    </source>
</evidence>
<sequence>WPDLCLELNIHDCNLPPWSISILPDCKTTVYNTARVGAQTIVMKMTREPTGFAWQSYNNETEYYDDDTFGTVGLLEQLNVTRDASDYLWYMTDNVLIYDFNRVLFSQPVLKFNPNEMFLIRGEQPTLTALSVGHALHVFINGQLLGTVYGSLENPKITFKNVVNLRAGLNKISLLSIAVGLPVGLKGEILSLHSLSGSSSVEWAQCLIIERLTNSLMMHGRNNSKKLMVVRIVNHAMEIIHFGPREDATRIGSTGIVRRHAVDISPLRRVNQSIYLLTTGARKSAFRNVKTV</sequence>
<organism evidence="5 6">
    <name type="scientific">Ambrosia artemisiifolia</name>
    <name type="common">Common ragweed</name>
    <dbReference type="NCBI Taxonomy" id="4212"/>
    <lineage>
        <taxon>Eukaryota</taxon>
        <taxon>Viridiplantae</taxon>
        <taxon>Streptophyta</taxon>
        <taxon>Embryophyta</taxon>
        <taxon>Tracheophyta</taxon>
        <taxon>Spermatophyta</taxon>
        <taxon>Magnoliopsida</taxon>
        <taxon>eudicotyledons</taxon>
        <taxon>Gunneridae</taxon>
        <taxon>Pentapetalae</taxon>
        <taxon>asterids</taxon>
        <taxon>campanulids</taxon>
        <taxon>Asterales</taxon>
        <taxon>Asteraceae</taxon>
        <taxon>Asteroideae</taxon>
        <taxon>Heliantheae alliance</taxon>
        <taxon>Heliantheae</taxon>
        <taxon>Ambrosia</taxon>
    </lineage>
</organism>
<protein>
    <recommendedName>
        <fullName evidence="4">Beta-galactosidase beta-sandwich domain-containing protein</fullName>
    </recommendedName>
</protein>
<evidence type="ECO:0000256" key="2">
    <source>
        <dbReference type="ARBA" id="ARBA00022980"/>
    </source>
</evidence>
<dbReference type="InterPro" id="IPR008979">
    <property type="entry name" value="Galactose-bd-like_sf"/>
</dbReference>
<reference evidence="5" key="1">
    <citation type="submission" date="2022-06" db="EMBL/GenBank/DDBJ databases">
        <title>Uncovering the hologenomic basis of an extraordinary plant invasion.</title>
        <authorList>
            <person name="Bieker V.C."/>
            <person name="Martin M.D."/>
            <person name="Gilbert T."/>
            <person name="Hodgins K."/>
            <person name="Battlay P."/>
            <person name="Petersen B."/>
            <person name="Wilson J."/>
        </authorList>
    </citation>
    <scope>NUCLEOTIDE SEQUENCE</scope>
    <source>
        <strain evidence="5">AA19_3_7</strain>
        <tissue evidence="5">Leaf</tissue>
    </source>
</reference>
<dbReference type="SUPFAM" id="SSF47973">
    <property type="entry name" value="Ribosomal protein S7"/>
    <property type="match status" value="1"/>
</dbReference>
<evidence type="ECO:0000256" key="1">
    <source>
        <dbReference type="ARBA" id="ARBA00007151"/>
    </source>
</evidence>
<gene>
    <name evidence="5" type="ORF">M8C21_028843</name>
</gene>
<dbReference type="GO" id="GO:1990904">
    <property type="term" value="C:ribonucleoprotein complex"/>
    <property type="evidence" value="ECO:0007669"/>
    <property type="project" value="UniProtKB-KW"/>
</dbReference>
<dbReference type="SUPFAM" id="SSF49785">
    <property type="entry name" value="Galactose-binding domain-like"/>
    <property type="match status" value="1"/>
</dbReference>
<keyword evidence="2" id="KW-0689">Ribosomal protein</keyword>
<evidence type="ECO:0000313" key="6">
    <source>
        <dbReference type="Proteomes" id="UP001206925"/>
    </source>
</evidence>
<name>A0AAD5CX91_AMBAR</name>
<dbReference type="GO" id="GO:0005840">
    <property type="term" value="C:ribosome"/>
    <property type="evidence" value="ECO:0007669"/>
    <property type="project" value="UniProtKB-KW"/>
</dbReference>
<dbReference type="InterPro" id="IPR041392">
    <property type="entry name" value="GHD"/>
</dbReference>
<dbReference type="PANTHER" id="PTHR11205">
    <property type="entry name" value="RIBOSOMAL PROTEIN S7"/>
    <property type="match status" value="1"/>
</dbReference>
<feature type="domain" description="Beta-galactosidase beta-sandwich" evidence="4">
    <location>
        <begin position="13"/>
        <end position="36"/>
    </location>
</feature>
<dbReference type="InterPro" id="IPR036823">
    <property type="entry name" value="Ribosomal_uS7_dom_sf"/>
</dbReference>
<feature type="non-terminal residue" evidence="5">
    <location>
        <position position="1"/>
    </location>
</feature>
<evidence type="ECO:0000313" key="5">
    <source>
        <dbReference type="EMBL" id="KAI7749100.1"/>
    </source>
</evidence>
<accession>A0AAD5CX91</accession>
<comment type="caution">
    <text evidence="5">The sequence shown here is derived from an EMBL/GenBank/DDBJ whole genome shotgun (WGS) entry which is preliminary data.</text>
</comment>
<dbReference type="EMBL" id="JAMZMK010006408">
    <property type="protein sequence ID" value="KAI7749100.1"/>
    <property type="molecule type" value="Genomic_DNA"/>
</dbReference>
<dbReference type="AlphaFoldDB" id="A0AAD5CX91"/>
<keyword evidence="3" id="KW-0687">Ribonucleoprotein</keyword>
<comment type="similarity">
    <text evidence="1">Belongs to the universal ribosomal protein uS7 family.</text>
</comment>
<feature type="non-terminal residue" evidence="5">
    <location>
        <position position="292"/>
    </location>
</feature>
<dbReference type="Gene3D" id="1.10.455.10">
    <property type="entry name" value="Ribosomal protein S7 domain"/>
    <property type="match status" value="2"/>
</dbReference>